<reference evidence="2 3" key="1">
    <citation type="journal article" date="2012" name="BMC Genomics">
        <title>Sequencing the genome of Marssonina brunnea reveals fungus-poplar co-evolution.</title>
        <authorList>
            <person name="Zhu S."/>
            <person name="Cao Y.-Z."/>
            <person name="Jiang C."/>
            <person name="Tan B.-Y."/>
            <person name="Wang Z."/>
            <person name="Feng S."/>
            <person name="Zhang L."/>
            <person name="Su X.-H."/>
            <person name="Brejova B."/>
            <person name="Vinar T."/>
            <person name="Xu M."/>
            <person name="Wang M.-X."/>
            <person name="Zhang S.-G."/>
            <person name="Huang M.-R."/>
            <person name="Wu R."/>
            <person name="Zhou Y."/>
        </authorList>
    </citation>
    <scope>NUCLEOTIDE SEQUENCE [LARGE SCALE GENOMIC DNA]</scope>
    <source>
        <strain evidence="2 3">MB_m1</strain>
    </source>
</reference>
<dbReference type="Proteomes" id="UP000006753">
    <property type="component" value="Unassembled WGS sequence"/>
</dbReference>
<keyword evidence="3" id="KW-1185">Reference proteome</keyword>
<dbReference type="HOGENOM" id="CLU_005027_4_2_1"/>
<dbReference type="InParanoid" id="K1WPP3"/>
<dbReference type="KEGG" id="mbe:MBM_02817"/>
<feature type="domain" description="Glycosyl transferase CAP10" evidence="1">
    <location>
        <begin position="148"/>
        <end position="448"/>
    </location>
</feature>
<name>K1WPP3_MARBU</name>
<sequence length="473" mass="54181">MHDLRPFWGIEPANIRKLAAYMHKTSDGISGMHIRNKKVKEMTNANWRIEAFRKSIRPFVKFLPDIEISTNIHDQPRVVFSQGLSNLYDPKNQFSRDYRSEVFGASREPYMSIAQEACPPLSRARNQTVGFESDWRRDIHGFVTNFNRSSDLCVVGPDIQDKHGLLFASSTMTASRQLLPVFGECKTNINSDILFPANMYTMSDNRYVYDKTYDVDWADKNDTLMWRGVTSGVANTIDNWEQMHRSRLVLLTNATIQADKEVQILSGDPDLKSSYHTSNNFNASDFAAQHTDVSFTAGISCLPGCVFLGNFLSYKTVSELSKQFMSKYLIDVDGHSFSGRWYAFLKSKSLGIKSTIFREWHDSRLFAWRHFVPLDTSYEELYSILTYFIGIGSASSSLKEGALYVPRHEFAARRLGKQGRGWAGKVLRREDIEIYTFRLLLEYARVSDDNRHAIVYGGDGSEMDEVDERHPFP</sequence>
<dbReference type="OMA" id="LFAWRHF"/>
<gene>
    <name evidence="2" type="ORF">MBM_02817</name>
</gene>
<evidence type="ECO:0000313" key="2">
    <source>
        <dbReference type="EMBL" id="EKD19580.1"/>
    </source>
</evidence>
<evidence type="ECO:0000259" key="1">
    <source>
        <dbReference type="SMART" id="SM00672"/>
    </source>
</evidence>
<dbReference type="PANTHER" id="PTHR12203">
    <property type="entry name" value="KDEL LYS-ASP-GLU-LEU CONTAINING - RELATED"/>
    <property type="match status" value="1"/>
</dbReference>
<accession>K1WPP3</accession>
<evidence type="ECO:0000313" key="3">
    <source>
        <dbReference type="Proteomes" id="UP000006753"/>
    </source>
</evidence>
<proteinExistence type="predicted"/>
<dbReference type="PANTHER" id="PTHR12203:SF22">
    <property type="entry name" value="CAPSULE ASSOCIATED PROTEIN"/>
    <property type="match status" value="1"/>
</dbReference>
<protein>
    <recommendedName>
        <fullName evidence="1">Glycosyl transferase CAP10 domain-containing protein</fullName>
    </recommendedName>
</protein>
<dbReference type="InterPro" id="IPR051091">
    <property type="entry name" value="O-Glucosyltr/Glycosyltrsf_90"/>
</dbReference>
<organism evidence="2 3">
    <name type="scientific">Marssonina brunnea f. sp. multigermtubi (strain MB_m1)</name>
    <name type="common">Marssonina leaf spot fungus</name>
    <dbReference type="NCBI Taxonomy" id="1072389"/>
    <lineage>
        <taxon>Eukaryota</taxon>
        <taxon>Fungi</taxon>
        <taxon>Dikarya</taxon>
        <taxon>Ascomycota</taxon>
        <taxon>Pezizomycotina</taxon>
        <taxon>Leotiomycetes</taxon>
        <taxon>Helotiales</taxon>
        <taxon>Drepanopezizaceae</taxon>
        <taxon>Drepanopeziza</taxon>
    </lineage>
</organism>
<dbReference type="AlphaFoldDB" id="K1WPP3"/>
<dbReference type="eggNOG" id="ENOG502R59M">
    <property type="taxonomic scope" value="Eukaryota"/>
</dbReference>
<dbReference type="SMART" id="SM00672">
    <property type="entry name" value="CAP10"/>
    <property type="match status" value="1"/>
</dbReference>
<dbReference type="STRING" id="1072389.K1WPP3"/>
<dbReference type="InterPro" id="IPR006598">
    <property type="entry name" value="CAP10"/>
</dbReference>
<dbReference type="EMBL" id="JH921431">
    <property type="protein sequence ID" value="EKD19580.1"/>
    <property type="molecule type" value="Genomic_DNA"/>
</dbReference>
<dbReference type="OrthoDB" id="541052at2759"/>
<dbReference type="Pfam" id="PF05686">
    <property type="entry name" value="Glyco_transf_90"/>
    <property type="match status" value="1"/>
</dbReference>